<dbReference type="EMBL" id="VSSQ01008991">
    <property type="protein sequence ID" value="MPM40412.1"/>
    <property type="molecule type" value="Genomic_DNA"/>
</dbReference>
<dbReference type="PIRSF" id="PIRSF003078">
    <property type="entry name" value="GidB"/>
    <property type="match status" value="1"/>
</dbReference>
<organism evidence="4">
    <name type="scientific">bioreactor metagenome</name>
    <dbReference type="NCBI Taxonomy" id="1076179"/>
    <lineage>
        <taxon>unclassified sequences</taxon>
        <taxon>metagenomes</taxon>
        <taxon>ecological metagenomes</taxon>
    </lineage>
</organism>
<keyword evidence="2" id="KW-0698">rRNA processing</keyword>
<dbReference type="PANTHER" id="PTHR31760:SF0">
    <property type="entry name" value="S-ADENOSYL-L-METHIONINE-DEPENDENT METHYLTRANSFERASES SUPERFAMILY PROTEIN"/>
    <property type="match status" value="1"/>
</dbReference>
<protein>
    <submittedName>
        <fullName evidence="4">Ribosomal RNA small subunit methyltransferase G</fullName>
        <ecNumber evidence="4">2.1.1.170</ecNumber>
    </submittedName>
</protein>
<keyword evidence="3 4" id="KW-0808">Transferase</keyword>
<reference evidence="4" key="1">
    <citation type="submission" date="2019-08" db="EMBL/GenBank/DDBJ databases">
        <authorList>
            <person name="Kucharzyk K."/>
            <person name="Murdoch R.W."/>
            <person name="Higgins S."/>
            <person name="Loffler F."/>
        </authorList>
    </citation>
    <scope>NUCLEOTIDE SEQUENCE</scope>
</reference>
<dbReference type="SUPFAM" id="SSF53335">
    <property type="entry name" value="S-adenosyl-L-methionine-dependent methyltransferases"/>
    <property type="match status" value="1"/>
</dbReference>
<dbReference type="PANTHER" id="PTHR31760">
    <property type="entry name" value="S-ADENOSYL-L-METHIONINE-DEPENDENT METHYLTRANSFERASES SUPERFAMILY PROTEIN"/>
    <property type="match status" value="1"/>
</dbReference>
<proteinExistence type="inferred from homology"/>
<dbReference type="EC" id="2.1.1.170" evidence="4"/>
<evidence type="ECO:0000313" key="4">
    <source>
        <dbReference type="EMBL" id="MPM40412.1"/>
    </source>
</evidence>
<keyword evidence="1" id="KW-0963">Cytoplasm</keyword>
<dbReference type="HAMAP" id="MF_00074">
    <property type="entry name" value="16SrRNA_methyltr_G"/>
    <property type="match status" value="1"/>
</dbReference>
<dbReference type="NCBIfam" id="TIGR00138">
    <property type="entry name" value="rsmG_gidB"/>
    <property type="match status" value="1"/>
</dbReference>
<sequence length="219" mass="24628">MASKYTDLLDEGLAKLGINLDSGQRNQLDAYIAEIELFNPVYKLVGAEGDDLIIRHILDSLAGCLTMTELAASFPHARIADLGSGAGLPGIPLAIAMREYEFTLVERMGRRVDFLRNALVRCSLLDRVSVFDRDLKEVRQQFDLITFRAFHPLYDILDLVAPILSEGGVVCAYKAQMEQVQEELEQVKVRCKSRWQSSLVELDVPRLEASRMLCLLKKI</sequence>
<dbReference type="Pfam" id="PF02527">
    <property type="entry name" value="GidB"/>
    <property type="match status" value="1"/>
</dbReference>
<dbReference type="GO" id="GO:0005829">
    <property type="term" value="C:cytosol"/>
    <property type="evidence" value="ECO:0007669"/>
    <property type="project" value="TreeGrafter"/>
</dbReference>
<evidence type="ECO:0000256" key="3">
    <source>
        <dbReference type="ARBA" id="ARBA00022679"/>
    </source>
</evidence>
<dbReference type="Gene3D" id="3.40.50.150">
    <property type="entry name" value="Vaccinia Virus protein VP39"/>
    <property type="match status" value="1"/>
</dbReference>
<evidence type="ECO:0000256" key="1">
    <source>
        <dbReference type="ARBA" id="ARBA00022490"/>
    </source>
</evidence>
<dbReference type="InterPro" id="IPR029063">
    <property type="entry name" value="SAM-dependent_MTases_sf"/>
</dbReference>
<evidence type="ECO:0000256" key="2">
    <source>
        <dbReference type="ARBA" id="ARBA00022552"/>
    </source>
</evidence>
<dbReference type="AlphaFoldDB" id="A0A644ZHM9"/>
<dbReference type="InterPro" id="IPR003682">
    <property type="entry name" value="rRNA_ssu_MeTfrase_G"/>
</dbReference>
<gene>
    <name evidence="4" type="primary">rsmG_34</name>
    <name evidence="4" type="ORF">SDC9_87053</name>
</gene>
<comment type="caution">
    <text evidence="4">The sequence shown here is derived from an EMBL/GenBank/DDBJ whole genome shotgun (WGS) entry which is preliminary data.</text>
</comment>
<name>A0A644ZHM9_9ZZZZ</name>
<dbReference type="GO" id="GO:0070043">
    <property type="term" value="F:rRNA (guanine-N7-)-methyltransferase activity"/>
    <property type="evidence" value="ECO:0007669"/>
    <property type="project" value="TreeGrafter"/>
</dbReference>
<accession>A0A644ZHM9</accession>
<keyword evidence="4" id="KW-0489">Methyltransferase</keyword>